<evidence type="ECO:0000313" key="2">
    <source>
        <dbReference type="EMBL" id="KLN35583.1"/>
    </source>
</evidence>
<keyword evidence="1" id="KW-0812">Transmembrane</keyword>
<evidence type="ECO:0008006" key="4">
    <source>
        <dbReference type="Google" id="ProtNLM"/>
    </source>
</evidence>
<feature type="transmembrane region" description="Helical" evidence="1">
    <location>
        <begin position="77"/>
        <end position="94"/>
    </location>
</feature>
<keyword evidence="1" id="KW-0472">Membrane</keyword>
<dbReference type="AlphaFoldDB" id="A0A0H2KR11"/>
<dbReference type="STRING" id="264251.FB00_04670"/>
<accession>A0A0H2KR11</accession>
<evidence type="ECO:0000256" key="1">
    <source>
        <dbReference type="SAM" id="Phobius"/>
    </source>
</evidence>
<sequence length="175" mass="18828">MIDIPGLPVPDAGPIFDTALLVHVAAGITSVVAGLVAMLSRKGGTWHVRAGRTFLGGLVALFVTMSVMAVIRWPATVHLVVLGAVALTAGVAGWRNRRRHGSDAAHLVLMSVAYVAMLTAFYVDNGPHLPLWERLPDWSFWFLPTLVGLPLVVAAVRRRRPPRDAHPGRRASTPP</sequence>
<proteinExistence type="predicted"/>
<keyword evidence="1" id="KW-1133">Transmembrane helix</keyword>
<dbReference type="Proteomes" id="UP000035265">
    <property type="component" value="Unassembled WGS sequence"/>
</dbReference>
<feature type="transmembrane region" description="Helical" evidence="1">
    <location>
        <begin position="106"/>
        <end position="123"/>
    </location>
</feature>
<reference evidence="2 3" key="1">
    <citation type="submission" date="2014-05" db="EMBL/GenBank/DDBJ databases">
        <title>Cellulosimicrobium funkei U11 genome.</title>
        <authorList>
            <person name="Hu C."/>
            <person name="Gong Y."/>
            <person name="Wan W."/>
            <person name="Jiang M."/>
        </authorList>
    </citation>
    <scope>NUCLEOTIDE SEQUENCE [LARGE SCALE GENOMIC DNA]</scope>
    <source>
        <strain evidence="2 3">U11</strain>
    </source>
</reference>
<dbReference type="RefSeq" id="WP_047231723.1">
    <property type="nucleotide sequence ID" value="NZ_JNBQ01000003.1"/>
</dbReference>
<name>A0A0H2KR11_9MICO</name>
<feature type="transmembrane region" description="Helical" evidence="1">
    <location>
        <begin position="20"/>
        <end position="39"/>
    </location>
</feature>
<feature type="transmembrane region" description="Helical" evidence="1">
    <location>
        <begin position="138"/>
        <end position="156"/>
    </location>
</feature>
<protein>
    <recommendedName>
        <fullName evidence="4">DUF2306 domain-containing protein</fullName>
    </recommendedName>
</protein>
<evidence type="ECO:0000313" key="3">
    <source>
        <dbReference type="Proteomes" id="UP000035265"/>
    </source>
</evidence>
<organism evidence="2 3">
    <name type="scientific">Cellulosimicrobium funkei</name>
    <dbReference type="NCBI Taxonomy" id="264251"/>
    <lineage>
        <taxon>Bacteria</taxon>
        <taxon>Bacillati</taxon>
        <taxon>Actinomycetota</taxon>
        <taxon>Actinomycetes</taxon>
        <taxon>Micrococcales</taxon>
        <taxon>Promicromonosporaceae</taxon>
        <taxon>Cellulosimicrobium</taxon>
    </lineage>
</organism>
<keyword evidence="3" id="KW-1185">Reference proteome</keyword>
<gene>
    <name evidence="2" type="ORF">FB00_04670</name>
</gene>
<comment type="caution">
    <text evidence="2">The sequence shown here is derived from an EMBL/GenBank/DDBJ whole genome shotgun (WGS) entry which is preliminary data.</text>
</comment>
<dbReference type="EMBL" id="JNBQ01000003">
    <property type="protein sequence ID" value="KLN35583.1"/>
    <property type="molecule type" value="Genomic_DNA"/>
</dbReference>
<feature type="transmembrane region" description="Helical" evidence="1">
    <location>
        <begin position="51"/>
        <end position="71"/>
    </location>
</feature>
<dbReference type="PATRIC" id="fig|264251.5.peg.962"/>